<keyword evidence="4 7" id="KW-0378">Hydrolase</keyword>
<dbReference type="Pfam" id="PF18913">
    <property type="entry name" value="FBPase_C"/>
    <property type="match status" value="1"/>
</dbReference>
<sequence length="343" mass="37845">MVDRKTNRVITLEEYIIQAQNKFPGATGELSQLLRDIGLAAKIISREVNKAGITNILGEDGSTNVHGESVKKLDLFADRQLISALNRSEITCMVISEENDGIVELDNDGGKYIVYLDPLDGSSNIDVNVSIGSIFSIYMRKKPGSDELSEDDALQPGVKQVAAGYVLYGSSTLMAYTTGLGVSLFTLDPSIGEFILSDTDVKIPDHGTIYSVNEGSYHSWDKGLKQYVKYCQVEDPATKRPYKARYIGSMVADVHRTLITGGIFIYPNSSQYPNGKLRLMYECNPLSFLIEQAGGMAIDCEGRIMEINPESIHQRTPIFIGSKQNVLKVKEFLDEYAPESINS</sequence>
<comment type="caution">
    <text evidence="11">The sequence shown here is derived from an EMBL/GenBank/DDBJ whole genome shotgun (WGS) entry which is preliminary data.</text>
</comment>
<feature type="binding site" evidence="7">
    <location>
        <position position="117"/>
    </location>
    <ligand>
        <name>Mg(2+)</name>
        <dbReference type="ChEBI" id="CHEBI:18420"/>
        <label>2</label>
    </ligand>
</feature>
<keyword evidence="7" id="KW-0479">Metal-binding</keyword>
<feature type="binding site" evidence="7">
    <location>
        <position position="246"/>
    </location>
    <ligand>
        <name>substrate</name>
    </ligand>
</feature>
<dbReference type="PIRSF" id="PIRSF000904">
    <property type="entry name" value="FBPtase_SBPase"/>
    <property type="match status" value="1"/>
</dbReference>
<dbReference type="EMBL" id="JAGGJA010000022">
    <property type="protein sequence ID" value="MCW9709075.1"/>
    <property type="molecule type" value="Genomic_DNA"/>
</dbReference>
<dbReference type="NCBIfam" id="NF006778">
    <property type="entry name" value="PRK09293.1-1"/>
    <property type="match status" value="1"/>
</dbReference>
<comment type="caution">
    <text evidence="7">Lacks conserved residue(s) required for the propagation of feature annotation.</text>
</comment>
<proteinExistence type="inferred from homology"/>
<evidence type="ECO:0000313" key="12">
    <source>
        <dbReference type="Proteomes" id="UP001207918"/>
    </source>
</evidence>
<accession>A0ABT3PT88</accession>
<reference evidence="11 12" key="1">
    <citation type="submission" date="2021-03" db="EMBL/GenBank/DDBJ databases">
        <title>Aliifodinibius sp. nov., a new bacterium isolated from saline soil.</title>
        <authorList>
            <person name="Galisteo C."/>
            <person name="De La Haba R."/>
            <person name="Sanchez-Porro C."/>
            <person name="Ventosa A."/>
        </authorList>
    </citation>
    <scope>NUCLEOTIDE SEQUENCE [LARGE SCALE GENOMIC DNA]</scope>
    <source>
        <strain evidence="11 12">1BSP15-2V2</strain>
    </source>
</reference>
<dbReference type="GO" id="GO:0042132">
    <property type="term" value="F:fructose 1,6-bisphosphate 1-phosphatase activity"/>
    <property type="evidence" value="ECO:0007669"/>
    <property type="project" value="UniProtKB-EC"/>
</dbReference>
<evidence type="ECO:0000256" key="8">
    <source>
        <dbReference type="RuleBase" id="RU000508"/>
    </source>
</evidence>
<dbReference type="HAMAP" id="MF_01855">
    <property type="entry name" value="FBPase_class1"/>
    <property type="match status" value="1"/>
</dbReference>
<feature type="binding site" evidence="7">
    <location>
        <position position="213"/>
    </location>
    <ligand>
        <name>substrate</name>
    </ligand>
</feature>
<dbReference type="RefSeq" id="WP_265767941.1">
    <property type="nucleotide sequence ID" value="NZ_JAGGJA010000022.1"/>
</dbReference>
<keyword evidence="5 7" id="KW-0119">Carbohydrate metabolism</keyword>
<feature type="binding site" evidence="7">
    <location>
        <position position="119"/>
    </location>
    <ligand>
        <name>Mg(2+)</name>
        <dbReference type="ChEBI" id="CHEBI:18420"/>
        <label>1</label>
    </ligand>
</feature>
<dbReference type="EC" id="3.1.3.11" evidence="7"/>
<feature type="binding site" evidence="7">
    <location>
        <position position="282"/>
    </location>
    <ligand>
        <name>Mg(2+)</name>
        <dbReference type="ChEBI" id="CHEBI:18420"/>
        <label>2</label>
    </ligand>
</feature>
<feature type="binding site" evidence="7">
    <location>
        <position position="276"/>
    </location>
    <ligand>
        <name>substrate</name>
    </ligand>
</feature>
<evidence type="ECO:0000256" key="2">
    <source>
        <dbReference type="ARBA" id="ARBA00010941"/>
    </source>
</evidence>
<gene>
    <name evidence="7 11" type="primary">fbp</name>
    <name evidence="11" type="ORF">J6I44_19600</name>
</gene>
<evidence type="ECO:0000256" key="3">
    <source>
        <dbReference type="ARBA" id="ARBA00022490"/>
    </source>
</evidence>
<protein>
    <recommendedName>
        <fullName evidence="7">Fructose-1,6-bisphosphatase class 1</fullName>
        <shortName evidence="7">FBPase class 1</shortName>
        <ecNumber evidence="7">3.1.3.11</ecNumber>
    </recommendedName>
    <alternativeName>
        <fullName evidence="7">D-fructose-1,6-bisphosphate 1-phosphohydrolase class 1</fullName>
    </alternativeName>
</protein>
<feature type="domain" description="Fructose-1-6-bisphosphatase class I N-terminal" evidence="9">
    <location>
        <begin position="10"/>
        <end position="198"/>
    </location>
</feature>
<evidence type="ECO:0000256" key="1">
    <source>
        <dbReference type="ARBA" id="ARBA00001273"/>
    </source>
</evidence>
<dbReference type="PANTHER" id="PTHR11556:SF35">
    <property type="entry name" value="SEDOHEPTULOSE-1,7-BISPHOSPHATASE, CHLOROPLASTIC"/>
    <property type="match status" value="1"/>
</dbReference>
<evidence type="ECO:0000256" key="6">
    <source>
        <dbReference type="ARBA" id="ARBA00024331"/>
    </source>
</evidence>
<feature type="binding site" evidence="7">
    <location>
        <begin position="120"/>
        <end position="123"/>
    </location>
    <ligand>
        <name>substrate</name>
    </ligand>
</feature>
<dbReference type="Gene3D" id="3.30.540.10">
    <property type="entry name" value="Fructose-1,6-Bisphosphatase, subunit A, domain 1"/>
    <property type="match status" value="1"/>
</dbReference>
<dbReference type="PIRSF" id="PIRSF500210">
    <property type="entry name" value="FBPtase"/>
    <property type="match status" value="1"/>
</dbReference>
<comment type="cofactor">
    <cofactor evidence="7">
        <name>Mg(2+)</name>
        <dbReference type="ChEBI" id="CHEBI:18420"/>
    </cofactor>
    <text evidence="7">Binds 2 magnesium ions per subunit.</text>
</comment>
<keyword evidence="7" id="KW-0460">Magnesium</keyword>
<evidence type="ECO:0000256" key="4">
    <source>
        <dbReference type="ARBA" id="ARBA00022801"/>
    </source>
</evidence>
<dbReference type="SUPFAM" id="SSF56655">
    <property type="entry name" value="Carbohydrate phosphatase"/>
    <property type="match status" value="1"/>
</dbReference>
<evidence type="ECO:0000313" key="11">
    <source>
        <dbReference type="EMBL" id="MCW9709075.1"/>
    </source>
</evidence>
<comment type="pathway">
    <text evidence="6">Carbohydrate biosynthesis.</text>
</comment>
<evidence type="ECO:0000256" key="5">
    <source>
        <dbReference type="ARBA" id="ARBA00023277"/>
    </source>
</evidence>
<dbReference type="Gene3D" id="3.40.190.80">
    <property type="match status" value="1"/>
</dbReference>
<dbReference type="InterPro" id="IPR033391">
    <property type="entry name" value="FBPase_N"/>
</dbReference>
<organism evidence="11 12">
    <name type="scientific">Fodinibius salsisoli</name>
    <dbReference type="NCBI Taxonomy" id="2820877"/>
    <lineage>
        <taxon>Bacteria</taxon>
        <taxon>Pseudomonadati</taxon>
        <taxon>Balneolota</taxon>
        <taxon>Balneolia</taxon>
        <taxon>Balneolales</taxon>
        <taxon>Balneolaceae</taxon>
        <taxon>Fodinibius</taxon>
    </lineage>
</organism>
<feature type="binding site" evidence="7">
    <location>
        <position position="117"/>
    </location>
    <ligand>
        <name>Mg(2+)</name>
        <dbReference type="ChEBI" id="CHEBI:18420"/>
        <label>1</label>
    </ligand>
</feature>
<dbReference type="Proteomes" id="UP001207918">
    <property type="component" value="Unassembled WGS sequence"/>
</dbReference>
<keyword evidence="3 7" id="KW-0963">Cytoplasm</keyword>
<feature type="binding site" evidence="7">
    <location>
        <position position="120"/>
    </location>
    <ligand>
        <name>Mg(2+)</name>
        <dbReference type="ChEBI" id="CHEBI:18420"/>
        <label>2</label>
    </ligand>
</feature>
<feature type="domain" description="Fructose-1-6-bisphosphatase class 1 C-terminal" evidence="10">
    <location>
        <begin position="203"/>
        <end position="333"/>
    </location>
</feature>
<evidence type="ECO:0000256" key="7">
    <source>
        <dbReference type="HAMAP-Rule" id="MF_01855"/>
    </source>
</evidence>
<dbReference type="CDD" id="cd00354">
    <property type="entry name" value="FBPase"/>
    <property type="match status" value="1"/>
</dbReference>
<name>A0ABT3PT88_9BACT</name>
<evidence type="ECO:0000259" key="9">
    <source>
        <dbReference type="Pfam" id="PF00316"/>
    </source>
</evidence>
<comment type="similarity">
    <text evidence="2 7 8">Belongs to the FBPase class 1 family.</text>
</comment>
<dbReference type="PRINTS" id="PR00115">
    <property type="entry name" value="F16BPHPHTASE"/>
</dbReference>
<comment type="catalytic activity">
    <reaction evidence="1 7">
        <text>beta-D-fructose 1,6-bisphosphate + H2O = beta-D-fructose 6-phosphate + phosphate</text>
        <dbReference type="Rhea" id="RHEA:11064"/>
        <dbReference type="ChEBI" id="CHEBI:15377"/>
        <dbReference type="ChEBI" id="CHEBI:32966"/>
        <dbReference type="ChEBI" id="CHEBI:43474"/>
        <dbReference type="ChEBI" id="CHEBI:57634"/>
        <dbReference type="EC" id="3.1.3.11"/>
    </reaction>
</comment>
<keyword evidence="12" id="KW-1185">Reference proteome</keyword>
<comment type="subcellular location">
    <subcellularLocation>
        <location evidence="7">Cytoplasm</location>
    </subcellularLocation>
</comment>
<evidence type="ECO:0000259" key="10">
    <source>
        <dbReference type="Pfam" id="PF18913"/>
    </source>
</evidence>
<dbReference type="InterPro" id="IPR044015">
    <property type="entry name" value="FBPase_C_dom"/>
</dbReference>
<dbReference type="InterPro" id="IPR028343">
    <property type="entry name" value="FBPtase"/>
</dbReference>
<dbReference type="PANTHER" id="PTHR11556">
    <property type="entry name" value="FRUCTOSE-1,6-BISPHOSPHATASE-RELATED"/>
    <property type="match status" value="1"/>
</dbReference>
<dbReference type="Pfam" id="PF00316">
    <property type="entry name" value="FBPase"/>
    <property type="match status" value="1"/>
</dbReference>
<comment type="subunit">
    <text evidence="7">Homotetramer.</text>
</comment>
<feature type="binding site" evidence="7">
    <location>
        <position position="97"/>
    </location>
    <ligand>
        <name>Mg(2+)</name>
        <dbReference type="ChEBI" id="CHEBI:18420"/>
        <label>1</label>
    </ligand>
</feature>
<dbReference type="InterPro" id="IPR000146">
    <property type="entry name" value="FBPase_class-1"/>
</dbReference>